<evidence type="ECO:0008006" key="3">
    <source>
        <dbReference type="Google" id="ProtNLM"/>
    </source>
</evidence>
<accession>A0A6N2SQ64</accession>
<feature type="transmembrane region" description="Helical" evidence="1">
    <location>
        <begin position="63"/>
        <end position="83"/>
    </location>
</feature>
<feature type="transmembrane region" description="Helical" evidence="1">
    <location>
        <begin position="197"/>
        <end position="221"/>
    </location>
</feature>
<reference evidence="2" key="1">
    <citation type="submission" date="2019-11" db="EMBL/GenBank/DDBJ databases">
        <authorList>
            <person name="Feng L."/>
        </authorList>
    </citation>
    <scope>NUCLEOTIDE SEQUENCE</scope>
    <source>
        <strain evidence="2">AodontolyticusLFYP35</strain>
    </source>
</reference>
<gene>
    <name evidence="2" type="ORF">AOLFYP35_00986</name>
</gene>
<name>A0A6N2SQ64_9ACTO</name>
<feature type="transmembrane region" description="Helical" evidence="1">
    <location>
        <begin position="157"/>
        <end position="177"/>
    </location>
</feature>
<dbReference type="EMBL" id="CACRSM010000002">
    <property type="protein sequence ID" value="VYS95823.1"/>
    <property type="molecule type" value="Genomic_DNA"/>
</dbReference>
<organism evidence="2">
    <name type="scientific">Schaalia odontolytica</name>
    <dbReference type="NCBI Taxonomy" id="1660"/>
    <lineage>
        <taxon>Bacteria</taxon>
        <taxon>Bacillati</taxon>
        <taxon>Actinomycetota</taxon>
        <taxon>Actinomycetes</taxon>
        <taxon>Actinomycetales</taxon>
        <taxon>Actinomycetaceae</taxon>
        <taxon>Schaalia</taxon>
    </lineage>
</organism>
<protein>
    <recommendedName>
        <fullName evidence="3">FAR-17a/AIG1-like protein</fullName>
    </recommendedName>
</protein>
<evidence type="ECO:0000313" key="2">
    <source>
        <dbReference type="EMBL" id="VYS95823.1"/>
    </source>
</evidence>
<keyword evidence="1" id="KW-0472">Membrane</keyword>
<sequence>MTLATFGRWAYLLVAIAAWVGVVFTLVITGVDGYSREAVARPGMFGGAPFGWAGFGQRMIECLSYFTEWSNVLVAIVATLIVWKGPDIGSWGRALQLCALMMITVTAIVYHFLIRPTEVLSGWSVFTNPLQHVVVPALMILTALVCGPRGGLDASVVLKALVIPVIWVVYTLIRGAFVHQYPYDFVNVTVLGYQQVLINIVAILCGALVFLALIAGIDWGVGKALPARN</sequence>
<keyword evidence="1" id="KW-0812">Transmembrane</keyword>
<feature type="transmembrane region" description="Helical" evidence="1">
    <location>
        <begin position="9"/>
        <end position="31"/>
    </location>
</feature>
<dbReference type="NCBIfam" id="NF038065">
    <property type="entry name" value="Pr6Pr"/>
    <property type="match status" value="1"/>
</dbReference>
<dbReference type="InterPro" id="IPR049713">
    <property type="entry name" value="Pr6Pr-like"/>
</dbReference>
<feature type="transmembrane region" description="Helical" evidence="1">
    <location>
        <begin position="95"/>
        <end position="114"/>
    </location>
</feature>
<proteinExistence type="predicted"/>
<feature type="transmembrane region" description="Helical" evidence="1">
    <location>
        <begin position="126"/>
        <end position="145"/>
    </location>
</feature>
<keyword evidence="1" id="KW-1133">Transmembrane helix</keyword>
<dbReference type="AlphaFoldDB" id="A0A6N2SQ64"/>
<evidence type="ECO:0000256" key="1">
    <source>
        <dbReference type="SAM" id="Phobius"/>
    </source>
</evidence>